<dbReference type="AlphaFoldDB" id="A0A5B7SRA7"/>
<dbReference type="Proteomes" id="UP000310017">
    <property type="component" value="Chromosome"/>
</dbReference>
<accession>A0A5B7SRA7</accession>
<evidence type="ECO:0000313" key="1">
    <source>
        <dbReference type="EMBL" id="QCW99888.1"/>
    </source>
</evidence>
<dbReference type="EMBL" id="CP040710">
    <property type="protein sequence ID" value="QCW99888.1"/>
    <property type="molecule type" value="Genomic_DNA"/>
</dbReference>
<reference evidence="1 2" key="1">
    <citation type="submission" date="2019-05" db="EMBL/GenBank/DDBJ databases">
        <title>Genome sequencing of F202Z8.</title>
        <authorList>
            <person name="Kwon Y.M."/>
        </authorList>
    </citation>
    <scope>NUCLEOTIDE SEQUENCE [LARGE SCALE GENOMIC DNA]</scope>
    <source>
        <strain evidence="1 2">F202Z8</strain>
    </source>
</reference>
<proteinExistence type="predicted"/>
<keyword evidence="2" id="KW-1185">Reference proteome</keyword>
<gene>
    <name evidence="1" type="ORF">FGM00_07160</name>
</gene>
<organism evidence="1 2">
    <name type="scientific">Aggregatimonas sangjinii</name>
    <dbReference type="NCBI Taxonomy" id="2583587"/>
    <lineage>
        <taxon>Bacteria</taxon>
        <taxon>Pseudomonadati</taxon>
        <taxon>Bacteroidota</taxon>
        <taxon>Flavobacteriia</taxon>
        <taxon>Flavobacteriales</taxon>
        <taxon>Flavobacteriaceae</taxon>
        <taxon>Aggregatimonas</taxon>
    </lineage>
</organism>
<name>A0A5B7SRA7_9FLAO</name>
<evidence type="ECO:0008006" key="3">
    <source>
        <dbReference type="Google" id="ProtNLM"/>
    </source>
</evidence>
<dbReference type="RefSeq" id="WP_138852238.1">
    <property type="nucleotide sequence ID" value="NZ_CP040710.1"/>
</dbReference>
<evidence type="ECO:0000313" key="2">
    <source>
        <dbReference type="Proteomes" id="UP000310017"/>
    </source>
</evidence>
<dbReference type="KEGG" id="asag:FGM00_07160"/>
<sequence>MKTVSPYDIRQEVFDLGFDLKAETFISYLEHETELDISLTDFFKRRFSKDITAINENLEKDGVIDVLLSRRGFYNIFPERFFHSTYSSTPYVETMVADYNGRKIEEENARKFFKPLETEFFLQRVDIETAEDRTFRSLGSPELVRFLMDLWKIDQKIPQRMAAKILKTMPFMYKIAGNMPLLKLILENIIEEHLVIEHDFASIGAETFHEPWQLGVNMATAGKPKTFLPKYIFTIDKISRPDEIGDYLPQGKLIAVVNFFLEHTLPYESEFEVRFTLAPQKTKFVIGEAVYAGRLGVSATI</sequence>
<dbReference type="OrthoDB" id="1411058at2"/>
<protein>
    <recommendedName>
        <fullName evidence="3">Type VI secretion system baseplate subunit TssG</fullName>
    </recommendedName>
</protein>